<proteinExistence type="predicted"/>
<feature type="coiled-coil region" evidence="1">
    <location>
        <begin position="213"/>
        <end position="240"/>
    </location>
</feature>
<accession>A0A6M1RNN7</accession>
<dbReference type="Proteomes" id="UP000477311">
    <property type="component" value="Unassembled WGS sequence"/>
</dbReference>
<keyword evidence="1" id="KW-0175">Coiled coil</keyword>
<organism evidence="3 4">
    <name type="scientific">Limisphaera ngatamarikiensis</name>
    <dbReference type="NCBI Taxonomy" id="1324935"/>
    <lineage>
        <taxon>Bacteria</taxon>
        <taxon>Pseudomonadati</taxon>
        <taxon>Verrucomicrobiota</taxon>
        <taxon>Verrucomicrobiia</taxon>
        <taxon>Limisphaerales</taxon>
        <taxon>Limisphaeraceae</taxon>
        <taxon>Limisphaera</taxon>
    </lineage>
</organism>
<protein>
    <submittedName>
        <fullName evidence="3">Uncharacterized protein</fullName>
    </submittedName>
</protein>
<feature type="transmembrane region" description="Helical" evidence="2">
    <location>
        <begin position="123"/>
        <end position="141"/>
    </location>
</feature>
<comment type="caution">
    <text evidence="3">The sequence shown here is derived from an EMBL/GenBank/DDBJ whole genome shotgun (WGS) entry which is preliminary data.</text>
</comment>
<evidence type="ECO:0000256" key="2">
    <source>
        <dbReference type="SAM" id="Phobius"/>
    </source>
</evidence>
<feature type="transmembrane region" description="Helical" evidence="2">
    <location>
        <begin position="52"/>
        <end position="73"/>
    </location>
</feature>
<evidence type="ECO:0000313" key="3">
    <source>
        <dbReference type="EMBL" id="NGO39283.1"/>
    </source>
</evidence>
<evidence type="ECO:0000256" key="1">
    <source>
        <dbReference type="SAM" id="Coils"/>
    </source>
</evidence>
<gene>
    <name evidence="3" type="ORF">G4L39_07710</name>
</gene>
<feature type="transmembrane region" description="Helical" evidence="2">
    <location>
        <begin position="21"/>
        <end position="46"/>
    </location>
</feature>
<keyword evidence="4" id="KW-1185">Reference proteome</keyword>
<reference evidence="3 4" key="1">
    <citation type="submission" date="2020-02" db="EMBL/GenBank/DDBJ databases">
        <title>Draft genome sequence of Limisphaera ngatamarikiensis NGM72.4T, a thermophilic Verrucomicrobia grouped in subdivision 3.</title>
        <authorList>
            <person name="Carere C.R."/>
            <person name="Steen J."/>
            <person name="Hugenholtz P."/>
            <person name="Stott M.B."/>
        </authorList>
    </citation>
    <scope>NUCLEOTIDE SEQUENCE [LARGE SCALE GENOMIC DNA]</scope>
    <source>
        <strain evidence="3 4">NGM72.4</strain>
    </source>
</reference>
<evidence type="ECO:0000313" key="4">
    <source>
        <dbReference type="Proteomes" id="UP000477311"/>
    </source>
</evidence>
<name>A0A6M1RNN7_9BACT</name>
<dbReference type="RefSeq" id="WP_165107217.1">
    <property type="nucleotide sequence ID" value="NZ_JAAKYA010000052.1"/>
</dbReference>
<dbReference type="AlphaFoldDB" id="A0A6M1RNN7"/>
<dbReference type="EMBL" id="JAAKYA010000052">
    <property type="protein sequence ID" value="NGO39283.1"/>
    <property type="molecule type" value="Genomic_DNA"/>
</dbReference>
<keyword evidence="2" id="KW-0472">Membrane</keyword>
<keyword evidence="2" id="KW-1133">Transmembrane helix</keyword>
<keyword evidence="2" id="KW-0812">Transmembrane</keyword>
<sequence length="469" mass="51020">MNMDHVIALRAFHRKVVGILLLRRVVLGLALWMFVWGAAVLVLRVAGVNRGLWLWVGPMGCVPVAAAVAGWELRRAPSRAIIRALYDGLLRCGGILMSEERENMRAWYGQFPEARVPTVRWRWGRPVGACLAGLVFMGLGYCIPDRMVGVLQEPRLEFGQWLTDLQEETRALAEEQVLAPEEAQQWQEELERLAREASGREPGRAWEALDHLRQRHQDRARAAAEEALRLLRELRQMEGLARAMQGAMELGLDAEGLAPAARELSDLLQGLGQPTRSGGWELSGAAVSGLNLTNAPDLSKLLAMVGDAKRTLSNRVARLSELRLVEGRYLSECQSLCQSTNVSGLVAYLCQGGSTNERSDRVGIPGRGGVDRGRGDAPMTWKEATEEAGARFEERVLPVGPGIGDLQRLGVSWGEPEVAGADVQVAHGALAGGAAGAGVAHGSVVWPRHREVVQRYFRREASGAGGPGP</sequence>